<dbReference type="InterPro" id="IPR006769">
    <property type="entry name" value="MCU_C"/>
</dbReference>
<dbReference type="GO" id="GO:1990246">
    <property type="term" value="C:uniplex complex"/>
    <property type="evidence" value="ECO:0007669"/>
    <property type="project" value="TreeGrafter"/>
</dbReference>
<evidence type="ECO:0000256" key="8">
    <source>
        <dbReference type="ARBA" id="ARBA00023065"/>
    </source>
</evidence>
<keyword evidence="4" id="KW-0109">Calcium transport</keyword>
<keyword evidence="9 10" id="KW-0472">Membrane</keyword>
<keyword evidence="7 10" id="KW-1133">Transmembrane helix</keyword>
<dbReference type="GO" id="GO:0036444">
    <property type="term" value="P:calcium import into the mitochondrion"/>
    <property type="evidence" value="ECO:0007669"/>
    <property type="project" value="TreeGrafter"/>
</dbReference>
<dbReference type="PANTHER" id="PTHR13462:SF53">
    <property type="entry name" value="CALCIUM UNIPORTER PROTEIN"/>
    <property type="match status" value="1"/>
</dbReference>
<evidence type="ECO:0000256" key="10">
    <source>
        <dbReference type="SAM" id="Phobius"/>
    </source>
</evidence>
<comment type="caution">
    <text evidence="12">The sequence shown here is derived from an EMBL/GenBank/DDBJ whole genome shotgun (WGS) entry which is preliminary data.</text>
</comment>
<dbReference type="GO" id="GO:0015292">
    <property type="term" value="F:uniporter activity"/>
    <property type="evidence" value="ECO:0007669"/>
    <property type="project" value="TreeGrafter"/>
</dbReference>
<dbReference type="Pfam" id="PF04678">
    <property type="entry name" value="MCU"/>
    <property type="match status" value="1"/>
</dbReference>
<feature type="transmembrane region" description="Helical" evidence="10">
    <location>
        <begin position="252"/>
        <end position="269"/>
    </location>
</feature>
<dbReference type="PANTHER" id="PTHR13462">
    <property type="entry name" value="CALCIUM UNIPORTER PROTEIN, MITOCHONDRIAL"/>
    <property type="match status" value="1"/>
</dbReference>
<keyword evidence="13" id="KW-1185">Reference proteome</keyword>
<dbReference type="InterPro" id="IPR039055">
    <property type="entry name" value="MCU_fam"/>
</dbReference>
<evidence type="ECO:0000256" key="1">
    <source>
        <dbReference type="ARBA" id="ARBA00004141"/>
    </source>
</evidence>
<evidence type="ECO:0000256" key="6">
    <source>
        <dbReference type="ARBA" id="ARBA00022837"/>
    </source>
</evidence>
<keyword evidence="6" id="KW-0106">Calcium</keyword>
<keyword evidence="5 10" id="KW-0812">Transmembrane</keyword>
<evidence type="ECO:0000313" key="12">
    <source>
        <dbReference type="EMBL" id="KAK1421993.1"/>
    </source>
</evidence>
<evidence type="ECO:0000256" key="9">
    <source>
        <dbReference type="ARBA" id="ARBA00023136"/>
    </source>
</evidence>
<evidence type="ECO:0000256" key="2">
    <source>
        <dbReference type="ARBA" id="ARBA00005653"/>
    </source>
</evidence>
<proteinExistence type="inferred from homology"/>
<dbReference type="Proteomes" id="UP001229421">
    <property type="component" value="Unassembled WGS sequence"/>
</dbReference>
<comment type="similarity">
    <text evidence="2">Belongs to the MCU (TC 1.A.77) family.</text>
</comment>
<evidence type="ECO:0000256" key="3">
    <source>
        <dbReference type="ARBA" id="ARBA00022448"/>
    </source>
</evidence>
<reference evidence="12" key="1">
    <citation type="journal article" date="2023" name="bioRxiv">
        <title>Improved chromosome-level genome assembly for marigold (Tagetes erecta).</title>
        <authorList>
            <person name="Jiang F."/>
            <person name="Yuan L."/>
            <person name="Wang S."/>
            <person name="Wang H."/>
            <person name="Xu D."/>
            <person name="Wang A."/>
            <person name="Fan W."/>
        </authorList>
    </citation>
    <scope>NUCLEOTIDE SEQUENCE</scope>
    <source>
        <strain evidence="12">WSJ</strain>
        <tissue evidence="12">Leaf</tissue>
    </source>
</reference>
<evidence type="ECO:0000256" key="7">
    <source>
        <dbReference type="ARBA" id="ARBA00022989"/>
    </source>
</evidence>
<keyword evidence="3" id="KW-0813">Transport</keyword>
<feature type="transmembrane region" description="Helical" evidence="10">
    <location>
        <begin position="222"/>
        <end position="240"/>
    </location>
</feature>
<evidence type="ECO:0000313" key="13">
    <source>
        <dbReference type="Proteomes" id="UP001229421"/>
    </source>
</evidence>
<evidence type="ECO:0000259" key="11">
    <source>
        <dbReference type="Pfam" id="PF04678"/>
    </source>
</evidence>
<comment type="subcellular location">
    <subcellularLocation>
        <location evidence="1">Membrane</location>
        <topology evidence="1">Multi-pass membrane protein</topology>
    </subcellularLocation>
</comment>
<name>A0AAD8KFS5_TARER</name>
<dbReference type="AlphaFoldDB" id="A0AAD8KFS5"/>
<accession>A0AAD8KFS5</accession>
<gene>
    <name evidence="12" type="ORF">QVD17_24809</name>
</gene>
<organism evidence="12 13">
    <name type="scientific">Tagetes erecta</name>
    <name type="common">African marigold</name>
    <dbReference type="NCBI Taxonomy" id="13708"/>
    <lineage>
        <taxon>Eukaryota</taxon>
        <taxon>Viridiplantae</taxon>
        <taxon>Streptophyta</taxon>
        <taxon>Embryophyta</taxon>
        <taxon>Tracheophyta</taxon>
        <taxon>Spermatophyta</taxon>
        <taxon>Magnoliopsida</taxon>
        <taxon>eudicotyledons</taxon>
        <taxon>Gunneridae</taxon>
        <taxon>Pentapetalae</taxon>
        <taxon>asterids</taxon>
        <taxon>campanulids</taxon>
        <taxon>Asterales</taxon>
        <taxon>Asteraceae</taxon>
        <taxon>Asteroideae</taxon>
        <taxon>Heliantheae alliance</taxon>
        <taxon>Tageteae</taxon>
        <taxon>Tagetes</taxon>
    </lineage>
</organism>
<keyword evidence="8" id="KW-0406">Ion transport</keyword>
<feature type="domain" description="Calcium uniporter protein C-terminal" evidence="11">
    <location>
        <begin position="153"/>
        <end position="306"/>
    </location>
</feature>
<dbReference type="GO" id="GO:0005262">
    <property type="term" value="F:calcium channel activity"/>
    <property type="evidence" value="ECO:0007669"/>
    <property type="project" value="TreeGrafter"/>
</dbReference>
<sequence length="334" mass="38674">MAFKQTLIQRLFNTCNNKLTNQTLNSCRISSSLSGLQSMIPLNPDGVVPKTGDDSIFRRFLHRRPLYLPSTSAIPKTFLPGREKLMEKLREMDIARNRVRVKTDGQTMGIDAKKIIWASRVEALKKKLRSGWKNHVSYDEFVQMCVDECCSRDQGMDLAKVLDKSGSVIVLGNVVFLKPEQIVKAINELMTEDDLPMTELKEMELRKSEIDKKAHKMVHRELWGGLGYLVLQTAAFIRLTYCELSWDVMEPVCFYVTSVYFMIGYAYFLRTSRDPSFEAVYQSRFHTKQMKLMKMEGFDVKKYNELKKSFGCDQDQPLRMEGLCLEKVYNGMMR</sequence>
<dbReference type="EMBL" id="JAUHHV010000006">
    <property type="protein sequence ID" value="KAK1421993.1"/>
    <property type="molecule type" value="Genomic_DNA"/>
</dbReference>
<evidence type="ECO:0000256" key="4">
    <source>
        <dbReference type="ARBA" id="ARBA00022568"/>
    </source>
</evidence>
<evidence type="ECO:0000256" key="5">
    <source>
        <dbReference type="ARBA" id="ARBA00022692"/>
    </source>
</evidence>
<dbReference type="GO" id="GO:0051560">
    <property type="term" value="P:mitochondrial calcium ion homeostasis"/>
    <property type="evidence" value="ECO:0007669"/>
    <property type="project" value="InterPro"/>
</dbReference>
<protein>
    <recommendedName>
        <fullName evidence="11">Calcium uniporter protein C-terminal domain-containing protein</fullName>
    </recommendedName>
</protein>